<keyword evidence="1" id="KW-0175">Coiled coil</keyword>
<keyword evidence="2" id="KW-0812">Transmembrane</keyword>
<evidence type="ECO:0000256" key="1">
    <source>
        <dbReference type="SAM" id="Coils"/>
    </source>
</evidence>
<keyword evidence="2" id="KW-1133">Transmembrane helix</keyword>
<evidence type="ECO:0000256" key="2">
    <source>
        <dbReference type="SAM" id="Phobius"/>
    </source>
</evidence>
<evidence type="ECO:0000313" key="4">
    <source>
        <dbReference type="Proteomes" id="UP000008467"/>
    </source>
</evidence>
<name>F2JPL0_CELLD</name>
<gene>
    <name evidence="3" type="ordered locus">Clole_1952</name>
</gene>
<dbReference type="STRING" id="642492.Clole_1952"/>
<dbReference type="Proteomes" id="UP000008467">
    <property type="component" value="Chromosome"/>
</dbReference>
<organism evidence="3 4">
    <name type="scientific">Cellulosilyticum lentocellum (strain ATCC 49066 / DSM 5427 / NCIMB 11756 / RHM5)</name>
    <name type="common">Clostridium lentocellum</name>
    <dbReference type="NCBI Taxonomy" id="642492"/>
    <lineage>
        <taxon>Bacteria</taxon>
        <taxon>Bacillati</taxon>
        <taxon>Bacillota</taxon>
        <taxon>Clostridia</taxon>
        <taxon>Lachnospirales</taxon>
        <taxon>Cellulosilyticaceae</taxon>
        <taxon>Cellulosilyticum</taxon>
    </lineage>
</organism>
<evidence type="ECO:0000313" key="3">
    <source>
        <dbReference type="EMBL" id="ADZ83670.1"/>
    </source>
</evidence>
<protein>
    <submittedName>
        <fullName evidence="3">Uncharacterized protein</fullName>
    </submittedName>
</protein>
<dbReference type="RefSeq" id="WP_013656964.1">
    <property type="nucleotide sequence ID" value="NC_015275.1"/>
</dbReference>
<proteinExistence type="predicted"/>
<feature type="transmembrane region" description="Helical" evidence="2">
    <location>
        <begin position="12"/>
        <end position="30"/>
    </location>
</feature>
<keyword evidence="2" id="KW-0472">Membrane</keyword>
<dbReference type="HOGENOM" id="CLU_1591609_0_0_9"/>
<sequence length="167" mass="19951">MNERMSKYIKESMLFVVIGILIALIVYLGMNDKIPLPWTNYKRSQENINKTKEELEKVFEDNETLFREVAIKFENLPAYSWCSEGDIPKEILDDDILRTQVYEILRELEFEVISTASNEDGKIRVVFKKESGYKYEVGICYNRHIEVSQILQYKLTDNWYFYFRLES</sequence>
<feature type="coiled-coil region" evidence="1">
    <location>
        <begin position="41"/>
        <end position="68"/>
    </location>
</feature>
<dbReference type="AlphaFoldDB" id="F2JPL0"/>
<dbReference type="KEGG" id="cle:Clole_1952"/>
<dbReference type="EMBL" id="CP002582">
    <property type="protein sequence ID" value="ADZ83670.1"/>
    <property type="molecule type" value="Genomic_DNA"/>
</dbReference>
<keyword evidence="4" id="KW-1185">Reference proteome</keyword>
<reference evidence="3 4" key="1">
    <citation type="journal article" date="2011" name="J. Bacteriol.">
        <title>Complete genome sequence of the cellulose-degrading bacterium Cellulosilyticum lentocellum.</title>
        <authorList>
            <consortium name="US DOE Joint Genome Institute"/>
            <person name="Miller D.A."/>
            <person name="Suen G."/>
            <person name="Bruce D."/>
            <person name="Copeland A."/>
            <person name="Cheng J.F."/>
            <person name="Detter C."/>
            <person name="Goodwin L.A."/>
            <person name="Han C.S."/>
            <person name="Hauser L.J."/>
            <person name="Land M.L."/>
            <person name="Lapidus A."/>
            <person name="Lucas S."/>
            <person name="Meincke L."/>
            <person name="Pitluck S."/>
            <person name="Tapia R."/>
            <person name="Teshima H."/>
            <person name="Woyke T."/>
            <person name="Fox B.G."/>
            <person name="Angert E.R."/>
            <person name="Currie C.R."/>
        </authorList>
    </citation>
    <scope>NUCLEOTIDE SEQUENCE [LARGE SCALE GENOMIC DNA]</scope>
    <source>
        <strain evidence="4">ATCC 49066 / DSM 5427 / NCIMB 11756 / RHM5</strain>
    </source>
</reference>
<accession>F2JPL0</accession>